<feature type="compositionally biased region" description="Basic residues" evidence="1">
    <location>
        <begin position="1"/>
        <end position="12"/>
    </location>
</feature>
<dbReference type="EMBL" id="CP089982">
    <property type="protein sequence ID" value="WXA99057.1"/>
    <property type="molecule type" value="Genomic_DNA"/>
</dbReference>
<dbReference type="Proteomes" id="UP001379533">
    <property type="component" value="Chromosome"/>
</dbReference>
<keyword evidence="3" id="KW-1185">Reference proteome</keyword>
<proteinExistence type="predicted"/>
<feature type="compositionally biased region" description="Basic and acidic residues" evidence="1">
    <location>
        <begin position="471"/>
        <end position="505"/>
    </location>
</feature>
<evidence type="ECO:0000313" key="3">
    <source>
        <dbReference type="Proteomes" id="UP001379533"/>
    </source>
</evidence>
<organism evidence="2 3">
    <name type="scientific">Pendulispora brunnea</name>
    <dbReference type="NCBI Taxonomy" id="2905690"/>
    <lineage>
        <taxon>Bacteria</taxon>
        <taxon>Pseudomonadati</taxon>
        <taxon>Myxococcota</taxon>
        <taxon>Myxococcia</taxon>
        <taxon>Myxococcales</taxon>
        <taxon>Sorangiineae</taxon>
        <taxon>Pendulisporaceae</taxon>
        <taxon>Pendulispora</taxon>
    </lineage>
</organism>
<dbReference type="Pfam" id="PF06074">
    <property type="entry name" value="Portal_Mu"/>
    <property type="match status" value="1"/>
</dbReference>
<evidence type="ECO:0000256" key="1">
    <source>
        <dbReference type="SAM" id="MobiDB-lite"/>
    </source>
</evidence>
<evidence type="ECO:0000313" key="2">
    <source>
        <dbReference type="EMBL" id="WXA99057.1"/>
    </source>
</evidence>
<sequence length="505" mass="55893">MNRRQRRASARARKGDPPRPEEAPVAPWPLVDRFPAILGSSISLQTISSLFRLSQTGHRQEYVDLLDELLEREPHGYSIVAQRVLNVAGGRLEIVPAPCPPGSADLARAKEIAEEVSTDVKAIGNLREALSSLLWGIYYGVCGAEIGWSREERWRPAWLHFIHSRRLSYPDPATWKVHVWDQGMVRAWRHGAPSESEGSFGLCVEDWPGKFIVHAPQLRADYPTREGLGRQLAFYIALKALGARGGAQYIERFAKPWTLAYAATQADGKPRAANDDDLKQADATVRALGLGSLAGAVLPNSISLQMLGPALTAGRSGITHLEWVELCNNEMTKCVRGQTFTTSPGAYGSRSTATVGQSGELRIAAFDADCLAQTLRRDLIAWMVRLNHPNATHLTPRVVIHVEEQPDASERLDIAKKGSEANLPIDADWLAEELGLRLVPKPAGEEHKPRRMVPIAPLHPVDVQALADPDELLRQQQEEGERSRSEARNRWRPYDNDKARGKPGQ</sequence>
<dbReference type="RefSeq" id="WP_394849687.1">
    <property type="nucleotide sequence ID" value="NZ_CP089982.1"/>
</dbReference>
<feature type="region of interest" description="Disordered" evidence="1">
    <location>
        <begin position="1"/>
        <end position="26"/>
    </location>
</feature>
<feature type="region of interest" description="Disordered" evidence="1">
    <location>
        <begin position="442"/>
        <end position="505"/>
    </location>
</feature>
<feature type="compositionally biased region" description="Basic and acidic residues" evidence="1">
    <location>
        <begin position="13"/>
        <end position="22"/>
    </location>
</feature>
<protein>
    <submittedName>
        <fullName evidence="2">DUF935 domain-containing protein</fullName>
    </submittedName>
</protein>
<gene>
    <name evidence="2" type="ORF">LZC95_19820</name>
</gene>
<dbReference type="InterPro" id="IPR009279">
    <property type="entry name" value="Portal_Mu"/>
</dbReference>
<accession>A0ABZ2KK54</accession>
<reference evidence="2 3" key="1">
    <citation type="submission" date="2021-12" db="EMBL/GenBank/DDBJ databases">
        <title>Discovery of the Pendulisporaceae a myxobacterial family with distinct sporulation behavior and unique specialized metabolism.</title>
        <authorList>
            <person name="Garcia R."/>
            <person name="Popoff A."/>
            <person name="Bader C.D."/>
            <person name="Loehr J."/>
            <person name="Walesch S."/>
            <person name="Walt C."/>
            <person name="Boldt J."/>
            <person name="Bunk B."/>
            <person name="Haeckl F.J.F.P.J."/>
            <person name="Gunesch A.P."/>
            <person name="Birkelbach J."/>
            <person name="Nuebel U."/>
            <person name="Pietschmann T."/>
            <person name="Bach T."/>
            <person name="Mueller R."/>
        </authorList>
    </citation>
    <scope>NUCLEOTIDE SEQUENCE [LARGE SCALE GENOMIC DNA]</scope>
    <source>
        <strain evidence="2 3">MSr12523</strain>
    </source>
</reference>
<name>A0ABZ2KK54_9BACT</name>